<evidence type="ECO:0000256" key="9">
    <source>
        <dbReference type="ARBA" id="ARBA00023040"/>
    </source>
</evidence>
<evidence type="ECO:0000256" key="10">
    <source>
        <dbReference type="ARBA" id="ARBA00023136"/>
    </source>
</evidence>
<evidence type="ECO:0000259" key="26">
    <source>
        <dbReference type="PROSITE" id="PS50261"/>
    </source>
</evidence>
<evidence type="ECO:0000259" key="25">
    <source>
        <dbReference type="PROSITE" id="PS50227"/>
    </source>
</evidence>
<feature type="transmembrane region" description="Helical" evidence="19">
    <location>
        <begin position="2169"/>
        <end position="2189"/>
    </location>
</feature>
<dbReference type="Gene3D" id="2.60.120.200">
    <property type="match status" value="2"/>
</dbReference>
<dbReference type="SUPFAM" id="SSF49313">
    <property type="entry name" value="Cadherin-like"/>
    <property type="match status" value="8"/>
</dbReference>
<feature type="domain" description="Cadherin" evidence="27">
    <location>
        <begin position="30"/>
        <end position="140"/>
    </location>
</feature>
<dbReference type="PANTHER" id="PTHR24026:SF51">
    <property type="entry name" value="PROTOCADHERIN-LIKE WING POLARITY PROTEIN STAN"/>
    <property type="match status" value="1"/>
</dbReference>
<evidence type="ECO:0000256" key="6">
    <source>
        <dbReference type="ARBA" id="ARBA00022737"/>
    </source>
</evidence>
<keyword evidence="29" id="KW-1185">Reference proteome</keyword>
<feature type="domain" description="EGF-like" evidence="22">
    <location>
        <begin position="1664"/>
        <end position="1700"/>
    </location>
</feature>
<dbReference type="SMART" id="SM00112">
    <property type="entry name" value="CA"/>
    <property type="match status" value="8"/>
</dbReference>
<comment type="function">
    <text evidence="1">Receptor that may have an important role in cell/cell signaling during nervous system formation.</text>
</comment>
<name>A0ABN7SS35_OIKDI</name>
<evidence type="ECO:0000256" key="16">
    <source>
        <dbReference type="PROSITE-ProRule" id="PRU00076"/>
    </source>
</evidence>
<feature type="transmembrane region" description="Helical" evidence="19">
    <location>
        <begin position="2355"/>
        <end position="2376"/>
    </location>
</feature>
<dbReference type="CDD" id="cd00054">
    <property type="entry name" value="EGF_CA"/>
    <property type="match status" value="2"/>
</dbReference>
<feature type="transmembrane region" description="Helical" evidence="19">
    <location>
        <begin position="2201"/>
        <end position="2218"/>
    </location>
</feature>
<feature type="domain" description="EGF-like" evidence="22">
    <location>
        <begin position="1148"/>
        <end position="1184"/>
    </location>
</feature>
<reference evidence="28 29" key="1">
    <citation type="submission" date="2021-04" db="EMBL/GenBank/DDBJ databases">
        <authorList>
            <person name="Bliznina A."/>
        </authorList>
    </citation>
    <scope>NUCLEOTIDE SEQUENCE [LARGE SCALE GENOMIC DNA]</scope>
</reference>
<dbReference type="InterPro" id="IPR013320">
    <property type="entry name" value="ConA-like_dom_sf"/>
</dbReference>
<keyword evidence="16" id="KW-0245">EGF-like domain</keyword>
<evidence type="ECO:0000256" key="18">
    <source>
        <dbReference type="SAM" id="MobiDB-lite"/>
    </source>
</evidence>
<feature type="domain" description="G-protein coupled receptors family 2 profile 1" evidence="25">
    <location>
        <begin position="1790"/>
        <end position="1863"/>
    </location>
</feature>
<dbReference type="InterPro" id="IPR001879">
    <property type="entry name" value="GPCR_2_extracellular_dom"/>
</dbReference>
<feature type="domain" description="Cadherin" evidence="27">
    <location>
        <begin position="455"/>
        <end position="562"/>
    </location>
</feature>
<feature type="domain" description="GAIN-B" evidence="24">
    <location>
        <begin position="2013"/>
        <end position="2157"/>
    </location>
</feature>
<evidence type="ECO:0000256" key="4">
    <source>
        <dbReference type="ARBA" id="ARBA00022475"/>
    </source>
</evidence>
<dbReference type="PROSITE" id="PS00022">
    <property type="entry name" value="EGF_1"/>
    <property type="match status" value="3"/>
</dbReference>
<evidence type="ECO:0000256" key="2">
    <source>
        <dbReference type="ARBA" id="ARBA00004651"/>
    </source>
</evidence>
<dbReference type="InterPro" id="IPR000832">
    <property type="entry name" value="GPCR_2_secretin-like"/>
</dbReference>
<dbReference type="InterPro" id="IPR017981">
    <property type="entry name" value="GPCR_2-like_7TM"/>
</dbReference>
<dbReference type="InterPro" id="IPR000203">
    <property type="entry name" value="GPS"/>
</dbReference>
<feature type="domain" description="Cadherin" evidence="27">
    <location>
        <begin position="248"/>
        <end position="350"/>
    </location>
</feature>
<dbReference type="PANTHER" id="PTHR24026">
    <property type="entry name" value="FAT ATYPICAL CADHERIN-RELATED"/>
    <property type="match status" value="1"/>
</dbReference>
<dbReference type="Gene3D" id="2.10.25.10">
    <property type="entry name" value="Laminin"/>
    <property type="match status" value="5"/>
</dbReference>
<organism evidence="28 29">
    <name type="scientific">Oikopleura dioica</name>
    <name type="common">Tunicate</name>
    <dbReference type="NCBI Taxonomy" id="34765"/>
    <lineage>
        <taxon>Eukaryota</taxon>
        <taxon>Metazoa</taxon>
        <taxon>Chordata</taxon>
        <taxon>Tunicata</taxon>
        <taxon>Appendicularia</taxon>
        <taxon>Copelata</taxon>
        <taxon>Oikopleuridae</taxon>
        <taxon>Oikopleura</taxon>
    </lineage>
</organism>
<keyword evidence="8 19" id="KW-1133">Transmembrane helix</keyword>
<evidence type="ECO:0000259" key="21">
    <source>
        <dbReference type="PROSITE" id="PS50025"/>
    </source>
</evidence>
<dbReference type="CDD" id="cd00110">
    <property type="entry name" value="LamG"/>
    <property type="match status" value="2"/>
</dbReference>
<evidence type="ECO:0000256" key="5">
    <source>
        <dbReference type="ARBA" id="ARBA00022692"/>
    </source>
</evidence>
<dbReference type="Pfam" id="PF00002">
    <property type="entry name" value="7tm_2"/>
    <property type="match status" value="1"/>
</dbReference>
<accession>A0ABN7SS35</accession>
<keyword evidence="10 19" id="KW-0472">Membrane</keyword>
<feature type="chain" id="PRO_5047355983" evidence="20">
    <location>
        <begin position="23"/>
        <end position="2603"/>
    </location>
</feature>
<comment type="similarity">
    <text evidence="3">Belongs to the G-protein coupled receptor 2 family. LN-TM7 subfamily.</text>
</comment>
<dbReference type="PROSITE" id="PS50227">
    <property type="entry name" value="G_PROTEIN_RECEP_F2_3"/>
    <property type="match status" value="1"/>
</dbReference>
<feature type="domain" description="EGF-like" evidence="22">
    <location>
        <begin position="1427"/>
        <end position="1463"/>
    </location>
</feature>
<dbReference type="PROSITE" id="PS50025">
    <property type="entry name" value="LAM_G_DOMAIN"/>
    <property type="match status" value="2"/>
</dbReference>
<keyword evidence="7 15" id="KW-0106">Calcium</keyword>
<dbReference type="Pfam" id="PF00008">
    <property type="entry name" value="EGF"/>
    <property type="match status" value="3"/>
</dbReference>
<evidence type="ECO:0000256" key="17">
    <source>
        <dbReference type="PROSITE-ProRule" id="PRU00460"/>
    </source>
</evidence>
<feature type="transmembrane region" description="Helical" evidence="19">
    <location>
        <begin position="2230"/>
        <end position="2253"/>
    </location>
</feature>
<dbReference type="Pfam" id="PF02210">
    <property type="entry name" value="Laminin_G_2"/>
    <property type="match status" value="2"/>
</dbReference>
<feature type="region of interest" description="Disordered" evidence="18">
    <location>
        <begin position="2444"/>
        <end position="2528"/>
    </location>
</feature>
<keyword evidence="20" id="KW-0732">Signal</keyword>
<dbReference type="SMART" id="SM00179">
    <property type="entry name" value="EGF_CA"/>
    <property type="match status" value="3"/>
</dbReference>
<dbReference type="CDD" id="cd00055">
    <property type="entry name" value="EGF_Lam"/>
    <property type="match status" value="1"/>
</dbReference>
<feature type="signal peptide" evidence="20">
    <location>
        <begin position="1"/>
        <end position="22"/>
    </location>
</feature>
<dbReference type="InterPro" id="IPR046338">
    <property type="entry name" value="GAIN_dom_sf"/>
</dbReference>
<proteinExistence type="inferred from homology"/>
<feature type="disulfide bond" evidence="17">
    <location>
        <begin position="1758"/>
        <end position="1770"/>
    </location>
</feature>
<evidence type="ECO:0000256" key="7">
    <source>
        <dbReference type="ARBA" id="ARBA00022837"/>
    </source>
</evidence>
<keyword evidence="5 19" id="KW-0812">Transmembrane</keyword>
<feature type="disulfide bond" evidence="17">
    <location>
        <begin position="1760"/>
        <end position="1777"/>
    </location>
</feature>
<feature type="domain" description="Cadherin" evidence="27">
    <location>
        <begin position="351"/>
        <end position="454"/>
    </location>
</feature>
<evidence type="ECO:0000256" key="12">
    <source>
        <dbReference type="ARBA" id="ARBA00023170"/>
    </source>
</evidence>
<evidence type="ECO:0000313" key="29">
    <source>
        <dbReference type="Proteomes" id="UP001158576"/>
    </source>
</evidence>
<feature type="domain" description="Cadherin" evidence="27">
    <location>
        <begin position="672"/>
        <end position="778"/>
    </location>
</feature>
<dbReference type="Pfam" id="PF01825">
    <property type="entry name" value="GPS"/>
    <property type="match status" value="1"/>
</dbReference>
<dbReference type="InterPro" id="IPR057244">
    <property type="entry name" value="GAIN_B"/>
</dbReference>
<comment type="subcellular location">
    <subcellularLocation>
        <location evidence="2">Cell membrane</location>
        <topology evidence="2">Multi-pass membrane protein</topology>
    </subcellularLocation>
</comment>
<evidence type="ECO:0000313" key="28">
    <source>
        <dbReference type="EMBL" id="CAG5104653.1"/>
    </source>
</evidence>
<feature type="domain" description="G-protein coupled receptors family 2 profile 2" evidence="26">
    <location>
        <begin position="2164"/>
        <end position="2406"/>
    </location>
</feature>
<dbReference type="PROSITE" id="PS50027">
    <property type="entry name" value="EGF_LAM_2"/>
    <property type="match status" value="1"/>
</dbReference>
<feature type="transmembrane region" description="Helical" evidence="19">
    <location>
        <begin position="2382"/>
        <end position="2404"/>
    </location>
</feature>
<keyword evidence="4" id="KW-1003">Cell membrane</keyword>
<dbReference type="Gene3D" id="2.60.40.60">
    <property type="entry name" value="Cadherins"/>
    <property type="match status" value="8"/>
</dbReference>
<dbReference type="SMART" id="SM00180">
    <property type="entry name" value="EGF_Lam"/>
    <property type="match status" value="1"/>
</dbReference>
<dbReference type="CDD" id="cd11304">
    <property type="entry name" value="Cadherin_repeat"/>
    <property type="match status" value="8"/>
</dbReference>
<dbReference type="PROSITE" id="PS50026">
    <property type="entry name" value="EGF_3"/>
    <property type="match status" value="4"/>
</dbReference>
<evidence type="ECO:0000259" key="22">
    <source>
        <dbReference type="PROSITE" id="PS50026"/>
    </source>
</evidence>
<evidence type="ECO:0000256" key="14">
    <source>
        <dbReference type="ARBA" id="ARBA00023292"/>
    </source>
</evidence>
<feature type="domain" description="Cadherin" evidence="27">
    <location>
        <begin position="563"/>
        <end position="671"/>
    </location>
</feature>
<feature type="domain" description="Cadherin" evidence="27">
    <location>
        <begin position="779"/>
        <end position="881"/>
    </location>
</feature>
<feature type="domain" description="EGF-like" evidence="22">
    <location>
        <begin position="1628"/>
        <end position="1662"/>
    </location>
</feature>
<dbReference type="Gene3D" id="1.20.1070.10">
    <property type="entry name" value="Rhodopsin 7-helix transmembrane proteins"/>
    <property type="match status" value="1"/>
</dbReference>
<feature type="disulfide bond" evidence="16">
    <location>
        <begin position="1453"/>
        <end position="1462"/>
    </location>
</feature>
<feature type="compositionally biased region" description="Polar residues" evidence="18">
    <location>
        <begin position="2444"/>
        <end position="2458"/>
    </location>
</feature>
<evidence type="ECO:0000259" key="27">
    <source>
        <dbReference type="PROSITE" id="PS50268"/>
    </source>
</evidence>
<sequence>MTAISWLGGLLPYLFLAEYSYALRPVFNYPNNIVEEKVDENSKIGSVVAHIQAFSETDSNVNYSMQAWRASVEEQRNPVFVMDKSGVVTVAAEIDLEDPEGKTKTQYKFKVTASNTKTNEASFCWLLIHVNDVNDNEPVFGQSEYKFSVHESTPTRTIVGSVDVTDKDLMDQGNLRLSLVEKKSRKSPTAFTIDKYGRIMTHEKLDREKIAFYKFYVIAKDSQSPIHQSQTSVEVTILDDNDSPPVFAKDELEVRLSEGTKIGTKVISVKATDADEGENGRVTYALMNDKDTFAVDATSGDINLIRDLDFELNRKFELRVRAQDHGRRRQESIVTVSVIIVDLNDNAPHFNINPLVARVKEDARIGHTVTFAIASDKDDPNSPNGKLSYELISPKLLPFAIDSNTGRITLVKKLDRETIDHYEFQVKATDGGGLSDIVDLRVNLIDVNDSPPKFSQSSFSVKVAEDSRPGSVVFKISKNDVLVDLDLADQIELEIDERSDNGVFFVQSDGLGGGNVILGTNLDYSDHKTYALTLIATDLVGHRARAILNIHVQDKNSYAPVFDKDVYIINVSEDKAPGQIIGKIAATDSDSGDNARVSYTIGQGIAQEEIEKLFKLDEESGVISLLENLDNEQTKYYSFEIIARDHGIPQKTDRAKVEINVMDVNDNPPVFEKREIKVTIPEDAHVNSIITTVIAQDADEGRNGAISYQLSRVDPNELGYFLIDTYDGTIRLGKPLDRETTPCYELEIEARDHGTPSLYAKATVMITVLDVNDNAPHFESSKKRYYVREDKDPGTIIAKIEADDRDIGDNANLEYFLLPNQETNNMFYLDSATGELELRQPLDFEKKRNYTITVQVFSDSLQTTEDLTIEVLDINDNTPTLKDMYITFNNFVQKSTSSRPSLMEDVAGDDTEFPINRVIGQLNFFDPDVMDIFEFGQEGQEELVKVNKTSGELAVGPNLAAIREFTAPIRVWIKDGLNKAEATLTIEVKMVTDEALENAIVLTVVRQNLEQFLQVDFQNFRSSVSRAVGVSKSDHVIVFDAQQSKDNVEIILAVRKENGEYFSSSELSALVYLKQREISPRIADLSDSETCSREPCQAFNICVPGVAFAKKAEFVKSRDVIFRRLVMQKRTRCVCPSGYGAGQLCQSPVNSCWSAPCQNGGTCTPMETGYVCQCPAGTRGEHCELVEGKGRCDDGPLTCGGGAKSCQNLLKGGYECKCQPGVENKFCDADTRSFNGKNSFIMLPGLESRWELTVEFELRTVVKNAIVLHNGRLSPEGDHFSVLLRNGKIYVELSTGGKTHSLHINRNVASGEFEKVRVQYRHEARLLKETKGDFHLLDGKGKKRVLNIMISDCFRSDGNECAAELVISDKEPATMDLTGPLFVGGVPEFLRDDGFTGCLRNLKINGKFKDLMTPLASSNSQVGCDMSSTSCDDKICNNVGTCTKLGGQIQCSCPDHLTGNRCETNTKNHAKRLVNGYIRVRNLKNLVDRQDFEVYFQIRTESTSTSILTFENDESELVIVDGYLQLHTKRSRHSCADQCITALISDGEWHQIRIKASTSRTYIFVDDQLIINARSGTATPTAGLIIGDKAKHKLVGCIAGVKVTDVRSGVSESPLMSQVGTILDGCNPQERCKSSTCSKGAECKETWSGTTCECKDGFFGPNCSGVCSVNPCLNGGKCEPLGKDGFTCSCPTEFSGKFCERQSSCPKSWSGSVPGSCRPCNCTQELGFAESCSEDINDCKCKDNYYRPKDQPWKCVPCNCDRLGAESPTCSDETGACSCRRGVFGRQCDKCSNQFAEVTLKGCEILGSEVCPRNSEANVVWDRVKYGATVTTECPAGSSGLATRDCTRLGWAQPDLDNCQSDRFGELARFQRALKSNNRNLSTQKAVNLAEHLFLALEDPDERTLFGRDIQVAFKLLLENFAFQNSHSGYDLSMTSSTDFSKHLFAASARMIHLSDEEWKSLDPLAAVHLLNALAAYAETIAANLPRTFTSKISAKHPIDSGDDLAFLAINGTSNEIIPSDDAMIYFDASKLAGDVPRASSVFTSRRLASLLPLKFAPEKKGFKIPPHPVINSAIISIALYENFTVLESIPDEPIRIHFRLLKSEGRSRPQCVFWHTEIDAWSPHGCYIIVENRTHVDCSCAHLSTFAILMDEGEESVFNMNPLKTICIVLLSITIAILSGCAGVFSCLSEVRSAQAHLHNALSICLIFLHVTFLLGIDKTENEYSCMIVSIGLHYFYLAVFTWVALETFHLYRRLAQPQFQIAQRADRQAVQFYYGLGFGVPAIIVATSVGLQPAGYGNARFCWLDSSDPLVGAMIVPVCLIFIATCSGLVMSIREYLTVKRVDIIKEEVRRDIRLLSFLAPVLLFAWASSLAAVNLNSPVLYIITCILHLAVSLFILVAHVLRSAEVKRAWQLERTKKERQEQLKNATMVTGNRSMVHTHKYLNNTGTTSSDTSKPPSERFDRHEEKMYQVKHQSIGRVKSSDSMSESDGYSDSDGELLRRKAKKANKKLRKQKLPQEADTISEGGTRRTRIIWHDQADGTLASTARSTLKSTAEIVVPDVIPSIEKEASLSTDLDAGSALRRQKSILKNTPSSSQATTTS</sequence>
<dbReference type="PROSITE" id="PS50221">
    <property type="entry name" value="GAIN_B"/>
    <property type="match status" value="1"/>
</dbReference>
<dbReference type="Gene3D" id="4.10.1240.10">
    <property type="entry name" value="GPCR, family 2, extracellular hormone receptor domain"/>
    <property type="match status" value="1"/>
</dbReference>
<evidence type="ECO:0000256" key="13">
    <source>
        <dbReference type="ARBA" id="ARBA00023224"/>
    </source>
</evidence>
<keyword evidence="9" id="KW-0297">G-protein coupled receptor</keyword>
<dbReference type="InterPro" id="IPR002126">
    <property type="entry name" value="Cadherin-like_dom"/>
</dbReference>
<dbReference type="SMART" id="SM00181">
    <property type="entry name" value="EGF"/>
    <property type="match status" value="6"/>
</dbReference>
<keyword evidence="6" id="KW-0677">Repeat</keyword>
<feature type="disulfide bond" evidence="16">
    <location>
        <begin position="1690"/>
        <end position="1699"/>
    </location>
</feature>
<evidence type="ECO:0000256" key="20">
    <source>
        <dbReference type="SAM" id="SignalP"/>
    </source>
</evidence>
<feature type="domain" description="Laminin G" evidence="21">
    <location>
        <begin position="1467"/>
        <end position="1626"/>
    </location>
</feature>
<dbReference type="InterPro" id="IPR001791">
    <property type="entry name" value="Laminin_G"/>
</dbReference>
<protein>
    <submittedName>
        <fullName evidence="28">Oidioi.mRNA.OKI2018_I69.chr1.g1424.t1.cds</fullName>
    </submittedName>
</protein>
<dbReference type="Pfam" id="PF00028">
    <property type="entry name" value="Cadherin"/>
    <property type="match status" value="6"/>
</dbReference>
<dbReference type="EMBL" id="OU015566">
    <property type="protein sequence ID" value="CAG5104653.1"/>
    <property type="molecule type" value="Genomic_DNA"/>
</dbReference>
<dbReference type="SMART" id="SM00303">
    <property type="entry name" value="GPS"/>
    <property type="match status" value="1"/>
</dbReference>
<dbReference type="Gene3D" id="2.60.220.50">
    <property type="match status" value="1"/>
</dbReference>
<feature type="compositionally biased region" description="Basic residues" evidence="18">
    <location>
        <begin position="2503"/>
        <end position="2516"/>
    </location>
</feature>
<keyword evidence="11 16" id="KW-1015">Disulfide bond</keyword>
<keyword evidence="12" id="KW-0675">Receptor</keyword>
<dbReference type="PROSITE" id="PS50261">
    <property type="entry name" value="G_PROTEIN_RECEP_F2_4"/>
    <property type="match status" value="1"/>
</dbReference>
<evidence type="ECO:0000259" key="23">
    <source>
        <dbReference type="PROSITE" id="PS50027"/>
    </source>
</evidence>
<dbReference type="Pfam" id="PF00053">
    <property type="entry name" value="EGF_laminin"/>
    <property type="match status" value="1"/>
</dbReference>
<feature type="domain" description="Cadherin" evidence="27">
    <location>
        <begin position="141"/>
        <end position="247"/>
    </location>
</feature>
<dbReference type="InterPro" id="IPR001881">
    <property type="entry name" value="EGF-like_Ca-bd_dom"/>
</dbReference>
<evidence type="ECO:0000256" key="11">
    <source>
        <dbReference type="ARBA" id="ARBA00023157"/>
    </source>
</evidence>
<dbReference type="InterPro" id="IPR020894">
    <property type="entry name" value="Cadherin_CS"/>
</dbReference>
<evidence type="ECO:0000256" key="8">
    <source>
        <dbReference type="ARBA" id="ARBA00022989"/>
    </source>
</evidence>
<comment type="caution">
    <text evidence="16">Lacks conserved residue(s) required for the propagation of feature annotation.</text>
</comment>
<dbReference type="SMART" id="SM00008">
    <property type="entry name" value="HormR"/>
    <property type="match status" value="1"/>
</dbReference>
<dbReference type="InterPro" id="IPR015919">
    <property type="entry name" value="Cadherin-like_sf"/>
</dbReference>
<dbReference type="PRINTS" id="PR00205">
    <property type="entry name" value="CADHERIN"/>
</dbReference>
<evidence type="ECO:0000256" key="3">
    <source>
        <dbReference type="ARBA" id="ARBA00010933"/>
    </source>
</evidence>
<keyword evidence="13" id="KW-0807">Transducer</keyword>
<feature type="transmembrane region" description="Helical" evidence="19">
    <location>
        <begin position="2274"/>
        <end position="2293"/>
    </location>
</feature>
<dbReference type="PROSITE" id="PS01248">
    <property type="entry name" value="EGF_LAM_1"/>
    <property type="match status" value="1"/>
</dbReference>
<evidence type="ECO:0000256" key="19">
    <source>
        <dbReference type="SAM" id="Phobius"/>
    </source>
</evidence>
<dbReference type="SMART" id="SM00282">
    <property type="entry name" value="LamG"/>
    <property type="match status" value="2"/>
</dbReference>
<dbReference type="SUPFAM" id="SSF57196">
    <property type="entry name" value="EGF/Laminin"/>
    <property type="match status" value="4"/>
</dbReference>
<feature type="disulfide bond" evidence="17">
    <location>
        <begin position="1779"/>
        <end position="1788"/>
    </location>
</feature>
<gene>
    <name evidence="28" type="ORF">OKIOD_LOCUS10189</name>
</gene>
<dbReference type="InterPro" id="IPR002049">
    <property type="entry name" value="LE_dom"/>
</dbReference>
<feature type="compositionally biased region" description="Basic and acidic residues" evidence="18">
    <location>
        <begin position="2459"/>
        <end position="2471"/>
    </location>
</feature>
<feature type="transmembrane region" description="Helical" evidence="19">
    <location>
        <begin position="2313"/>
        <end position="2335"/>
    </location>
</feature>
<dbReference type="PROSITE" id="PS50268">
    <property type="entry name" value="CADHERIN_2"/>
    <property type="match status" value="8"/>
</dbReference>
<feature type="domain" description="Laminin G" evidence="21">
    <location>
        <begin position="1230"/>
        <end position="1424"/>
    </location>
</feature>
<dbReference type="SUPFAM" id="SSF49899">
    <property type="entry name" value="Concanavalin A-like lectins/glucanases"/>
    <property type="match status" value="2"/>
</dbReference>
<dbReference type="Proteomes" id="UP001158576">
    <property type="component" value="Chromosome 1"/>
</dbReference>
<keyword evidence="14 17" id="KW-0424">Laminin EGF-like domain</keyword>
<dbReference type="InterPro" id="IPR036445">
    <property type="entry name" value="GPCR_2_extracell_dom_sf"/>
</dbReference>
<evidence type="ECO:0000259" key="24">
    <source>
        <dbReference type="PROSITE" id="PS50221"/>
    </source>
</evidence>
<feature type="domain" description="Laminin EGF-like" evidence="23">
    <location>
        <begin position="1758"/>
        <end position="1805"/>
    </location>
</feature>
<evidence type="ECO:0000256" key="15">
    <source>
        <dbReference type="PROSITE-ProRule" id="PRU00043"/>
    </source>
</evidence>
<dbReference type="InterPro" id="IPR000742">
    <property type="entry name" value="EGF"/>
</dbReference>
<dbReference type="CDD" id="cd15441">
    <property type="entry name" value="7tmB2_CELSR_Adhesion_IV"/>
    <property type="match status" value="1"/>
</dbReference>
<dbReference type="PROSITE" id="PS00232">
    <property type="entry name" value="CADHERIN_1"/>
    <property type="match status" value="5"/>
</dbReference>
<evidence type="ECO:0000256" key="1">
    <source>
        <dbReference type="ARBA" id="ARBA00002066"/>
    </source>
</evidence>
<feature type="disulfide bond" evidence="16">
    <location>
        <begin position="1174"/>
        <end position="1183"/>
    </location>
</feature>